<dbReference type="GO" id="GO:0048471">
    <property type="term" value="C:perinuclear region of cytoplasm"/>
    <property type="evidence" value="ECO:0007669"/>
    <property type="project" value="TreeGrafter"/>
</dbReference>
<dbReference type="PANTHER" id="PTHR24113">
    <property type="entry name" value="RAN GTPASE-ACTIVATING PROTEIN 1"/>
    <property type="match status" value="1"/>
</dbReference>
<proteinExistence type="predicted"/>
<evidence type="ECO:0000256" key="1">
    <source>
        <dbReference type="ARBA" id="ARBA00022468"/>
    </source>
</evidence>
<dbReference type="Pfam" id="PF13516">
    <property type="entry name" value="LRR_6"/>
    <property type="match status" value="4"/>
</dbReference>
<dbReference type="Proteomes" id="UP000037510">
    <property type="component" value="Unassembled WGS sequence"/>
</dbReference>
<evidence type="ECO:0000256" key="3">
    <source>
        <dbReference type="ARBA" id="ARBA00022737"/>
    </source>
</evidence>
<dbReference type="InterPro" id="IPR001611">
    <property type="entry name" value="Leu-rich_rpt"/>
</dbReference>
<reference evidence="5 6" key="1">
    <citation type="journal article" date="2015" name="Genome Biol. Evol.">
        <title>The genome of winter moth (Operophtera brumata) provides a genomic perspective on sexual dimorphism and phenology.</title>
        <authorList>
            <person name="Derks M.F."/>
            <person name="Smit S."/>
            <person name="Salis L."/>
            <person name="Schijlen E."/>
            <person name="Bossers A."/>
            <person name="Mateman C."/>
            <person name="Pijl A.S."/>
            <person name="de Ridder D."/>
            <person name="Groenen M.A."/>
            <person name="Visser M.E."/>
            <person name="Megens H.J."/>
        </authorList>
    </citation>
    <scope>NUCLEOTIDE SEQUENCE [LARGE SCALE GENOMIC DNA]</scope>
    <source>
        <strain evidence="5">WM2013NL</strain>
        <tissue evidence="5">Head and thorax</tissue>
    </source>
</reference>
<comment type="caution">
    <text evidence="5">The sequence shown here is derived from an EMBL/GenBank/DDBJ whole genome shotgun (WGS) entry which is preliminary data.</text>
</comment>
<dbReference type="EMBL" id="JTDY01000167">
    <property type="protein sequence ID" value="KOB78481.1"/>
    <property type="molecule type" value="Genomic_DNA"/>
</dbReference>
<keyword evidence="3" id="KW-0677">Repeat</keyword>
<dbReference type="AlphaFoldDB" id="A0A0L7LTB1"/>
<evidence type="ECO:0000313" key="5">
    <source>
        <dbReference type="EMBL" id="KOB78481.1"/>
    </source>
</evidence>
<dbReference type="GO" id="GO:0005634">
    <property type="term" value="C:nucleus"/>
    <property type="evidence" value="ECO:0007669"/>
    <property type="project" value="TreeGrafter"/>
</dbReference>
<feature type="region of interest" description="Disordered" evidence="4">
    <location>
        <begin position="525"/>
        <end position="561"/>
    </location>
</feature>
<name>A0A0L7LTB1_OPEBR</name>
<keyword evidence="2" id="KW-0433">Leucine-rich repeat</keyword>
<evidence type="ECO:0000313" key="6">
    <source>
        <dbReference type="Proteomes" id="UP000037510"/>
    </source>
</evidence>
<dbReference type="SUPFAM" id="SSF52047">
    <property type="entry name" value="RNI-like"/>
    <property type="match status" value="1"/>
</dbReference>
<dbReference type="STRING" id="104452.A0A0L7LTB1"/>
<dbReference type="Pfam" id="PF00560">
    <property type="entry name" value="LRR_1"/>
    <property type="match status" value="1"/>
</dbReference>
<dbReference type="PANTHER" id="PTHR24113:SF12">
    <property type="entry name" value="RAN GTPASE-ACTIVATING PROTEIN 1"/>
    <property type="match status" value="1"/>
</dbReference>
<protein>
    <submittedName>
        <fullName evidence="5">Uncharacterized protein</fullName>
    </submittedName>
</protein>
<dbReference type="SMART" id="SM00368">
    <property type="entry name" value="LRR_RI"/>
    <property type="match status" value="5"/>
</dbReference>
<evidence type="ECO:0000256" key="4">
    <source>
        <dbReference type="SAM" id="MobiDB-lite"/>
    </source>
</evidence>
<evidence type="ECO:0000256" key="2">
    <source>
        <dbReference type="ARBA" id="ARBA00022614"/>
    </source>
</evidence>
<keyword evidence="6" id="KW-1185">Reference proteome</keyword>
<dbReference type="GO" id="GO:0005829">
    <property type="term" value="C:cytosol"/>
    <property type="evidence" value="ECO:0007669"/>
    <property type="project" value="TreeGrafter"/>
</dbReference>
<dbReference type="InterPro" id="IPR032675">
    <property type="entry name" value="LRR_dom_sf"/>
</dbReference>
<keyword evidence="1" id="KW-0343">GTPase activation</keyword>
<gene>
    <name evidence="5" type="ORF">OBRU01_02299</name>
</gene>
<dbReference type="GO" id="GO:0005096">
    <property type="term" value="F:GTPase activator activity"/>
    <property type="evidence" value="ECO:0007669"/>
    <property type="project" value="UniProtKB-KW"/>
</dbReference>
<accession>A0A0L7LTB1</accession>
<organism evidence="5 6">
    <name type="scientific">Operophtera brumata</name>
    <name type="common">Winter moth</name>
    <name type="synonym">Phalaena brumata</name>
    <dbReference type="NCBI Taxonomy" id="104452"/>
    <lineage>
        <taxon>Eukaryota</taxon>
        <taxon>Metazoa</taxon>
        <taxon>Ecdysozoa</taxon>
        <taxon>Arthropoda</taxon>
        <taxon>Hexapoda</taxon>
        <taxon>Insecta</taxon>
        <taxon>Pterygota</taxon>
        <taxon>Neoptera</taxon>
        <taxon>Endopterygota</taxon>
        <taxon>Lepidoptera</taxon>
        <taxon>Glossata</taxon>
        <taxon>Ditrysia</taxon>
        <taxon>Geometroidea</taxon>
        <taxon>Geometridae</taxon>
        <taxon>Larentiinae</taxon>
        <taxon>Operophtera</taxon>
    </lineage>
</organism>
<sequence>MSSENSNVEEAERTEVLYVAECEESSEDPPMEEWSSLIFHAPETNEKRLLYEKGKYHPGSGELCSKVAAMSDSAVLKHPFYNYPAVADPGIKEALLKPIKPIIYPDDGQELYLVICQEMGQCPVKMFHRGLFEEKIDLAHYCVDPRGVRAMAIALKYNRMVQVLSLMNNFLNDDACYHLGDMLTINCSLRELNLAGCRIGPEGAKRLFRDLPMNKGLKVINLNRNQLGDDGVEYIAQAVFRGLEVQQTYLSFNNIGANGANALCEAFQTHNKLIVLDLSWNQLYAPGGTYNLLSELGQNQVLQEVDLSWNSLTGERIGTAIKNLMKAPNLKYLNLSNNKLFGAAIVKIGSILTRAKQLITLDLSFNPLSPKDAHRILEKMEVATVKLQNVFMENVFVDGNFLLLLQKVKALKFRKNFVLTYGGVISNFVPIGPDIRDVLLNRADNLAKKPKKCKVDIALVTLQMLKDNNIMMDANEFSRALKNTGAPFDDDLINQIINVFIGVVTPKSKTINLKLLADYMMRKWPERKLPPTPPPEPVPAVEPPTVVEPPKGNNDKKGKKK</sequence>
<dbReference type="GO" id="GO:0006913">
    <property type="term" value="P:nucleocytoplasmic transport"/>
    <property type="evidence" value="ECO:0007669"/>
    <property type="project" value="TreeGrafter"/>
</dbReference>
<feature type="compositionally biased region" description="Low complexity" evidence="4">
    <location>
        <begin position="543"/>
        <end position="552"/>
    </location>
</feature>
<dbReference type="GO" id="GO:0031267">
    <property type="term" value="F:small GTPase binding"/>
    <property type="evidence" value="ECO:0007669"/>
    <property type="project" value="TreeGrafter"/>
</dbReference>
<dbReference type="Gene3D" id="3.80.10.10">
    <property type="entry name" value="Ribonuclease Inhibitor"/>
    <property type="match status" value="1"/>
</dbReference>
<feature type="compositionally biased region" description="Pro residues" evidence="4">
    <location>
        <begin position="530"/>
        <end position="542"/>
    </location>
</feature>
<dbReference type="InterPro" id="IPR027038">
    <property type="entry name" value="RanGap"/>
</dbReference>